<dbReference type="InterPro" id="IPR036388">
    <property type="entry name" value="WH-like_DNA-bd_sf"/>
</dbReference>
<reference evidence="2 3" key="1">
    <citation type="submission" date="2015-01" db="EMBL/GenBank/DDBJ databases">
        <title>Genome Assembly of Bacillus badius MTCC 1458.</title>
        <authorList>
            <person name="Verma A."/>
            <person name="Khatri I."/>
            <person name="Mual P."/>
            <person name="Subramanian S."/>
            <person name="Krishnamurthi S."/>
        </authorList>
    </citation>
    <scope>NUCLEOTIDE SEQUENCE [LARGE SCALE GENOMIC DNA]</scope>
    <source>
        <strain evidence="2 3">MTCC 1458</strain>
    </source>
</reference>
<feature type="domain" description="Plasmid replication protein RepL" evidence="1">
    <location>
        <begin position="19"/>
        <end position="93"/>
    </location>
</feature>
<gene>
    <name evidence="2" type="ORF">SD77_3539</name>
</gene>
<dbReference type="Gene3D" id="1.10.10.10">
    <property type="entry name" value="Winged helix-like DNA-binding domain superfamily/Winged helix DNA-binding domain"/>
    <property type="match status" value="1"/>
</dbReference>
<dbReference type="SUPFAM" id="SSF46785">
    <property type="entry name" value="Winged helix' DNA-binding domain"/>
    <property type="match status" value="1"/>
</dbReference>
<accession>A0ABR5ANJ9</accession>
<evidence type="ECO:0000313" key="3">
    <source>
        <dbReference type="Proteomes" id="UP000031982"/>
    </source>
</evidence>
<dbReference type="EMBL" id="JXLP01000038">
    <property type="protein sequence ID" value="KIL72121.1"/>
    <property type="molecule type" value="Genomic_DNA"/>
</dbReference>
<keyword evidence="3" id="KW-1185">Reference proteome</keyword>
<dbReference type="Pfam" id="PF05732">
    <property type="entry name" value="RepL"/>
    <property type="match status" value="1"/>
</dbReference>
<sequence length="105" mass="12230">MYQDPLSWMADAKLSYEEYRVILKLLGKLDFENYIRVTQTEIAKDLGMQQSNVARAIKGLLEQDIIRKGPKVGNSNTYRLNPHIGHKGQNINQTKKEYDHLKRIK</sequence>
<protein>
    <recommendedName>
        <fullName evidence="1">Plasmid replication protein RepL domain-containing protein</fullName>
    </recommendedName>
</protein>
<comment type="caution">
    <text evidence="2">The sequence shown here is derived from an EMBL/GenBank/DDBJ whole genome shotgun (WGS) entry which is preliminary data.</text>
</comment>
<evidence type="ECO:0000259" key="1">
    <source>
        <dbReference type="Pfam" id="PF05732"/>
    </source>
</evidence>
<organism evidence="2 3">
    <name type="scientific">Bacillus badius</name>
    <dbReference type="NCBI Taxonomy" id="1455"/>
    <lineage>
        <taxon>Bacteria</taxon>
        <taxon>Bacillati</taxon>
        <taxon>Bacillota</taxon>
        <taxon>Bacilli</taxon>
        <taxon>Bacillales</taxon>
        <taxon>Bacillaceae</taxon>
        <taxon>Pseudobacillus</taxon>
    </lineage>
</organism>
<dbReference type="InterPro" id="IPR036390">
    <property type="entry name" value="WH_DNA-bd_sf"/>
</dbReference>
<name>A0ABR5ANJ9_BACBA</name>
<dbReference type="Proteomes" id="UP000031982">
    <property type="component" value="Unassembled WGS sequence"/>
</dbReference>
<dbReference type="InterPro" id="IPR008813">
    <property type="entry name" value="Plasmid_replication_RepL"/>
</dbReference>
<proteinExistence type="predicted"/>
<evidence type="ECO:0000313" key="2">
    <source>
        <dbReference type="EMBL" id="KIL72121.1"/>
    </source>
</evidence>